<dbReference type="EMBL" id="CP049742">
    <property type="protein sequence ID" value="QPC48397.1"/>
    <property type="molecule type" value="Genomic_DNA"/>
</dbReference>
<dbReference type="Proteomes" id="UP000593626">
    <property type="component" value="Chromosome"/>
</dbReference>
<dbReference type="AlphaFoldDB" id="A0A7S8HH25"/>
<name>A0A7S8HH25_9BACI</name>
<keyword evidence="3" id="KW-1185">Reference proteome</keyword>
<protein>
    <submittedName>
        <fullName evidence="2">Uncharacterized protein</fullName>
    </submittedName>
</protein>
<feature type="transmembrane region" description="Helical" evidence="1">
    <location>
        <begin position="89"/>
        <end position="110"/>
    </location>
</feature>
<feature type="transmembrane region" description="Helical" evidence="1">
    <location>
        <begin position="6"/>
        <end position="22"/>
    </location>
</feature>
<evidence type="ECO:0000256" key="1">
    <source>
        <dbReference type="SAM" id="Phobius"/>
    </source>
</evidence>
<sequence length="149" mass="17445">MFNQYLLWTLLIAPWFLLIPLPKEAVKRYMPASIFGALVLSIVFQMADALNWWKVKENIFIFSNTTPFVYGLFLVGTLIIMYFTYHKAILFFITNLLVDSFLAFGVSTWFEYLGIYELQEISSIHVLLITTIVAVLIYLFQKWLDPILK</sequence>
<gene>
    <name evidence="2" type="ORF">G8O30_07300</name>
</gene>
<accession>A0A7S8HH25</accession>
<proteinExistence type="predicted"/>
<evidence type="ECO:0000313" key="3">
    <source>
        <dbReference type="Proteomes" id="UP000593626"/>
    </source>
</evidence>
<keyword evidence="1" id="KW-1133">Transmembrane helix</keyword>
<feature type="transmembrane region" description="Helical" evidence="1">
    <location>
        <begin position="122"/>
        <end position="140"/>
    </location>
</feature>
<feature type="transmembrane region" description="Helical" evidence="1">
    <location>
        <begin position="29"/>
        <end position="47"/>
    </location>
</feature>
<organism evidence="2 3">
    <name type="scientific">Mangrovibacillus cuniculi</name>
    <dbReference type="NCBI Taxonomy" id="2593652"/>
    <lineage>
        <taxon>Bacteria</taxon>
        <taxon>Bacillati</taxon>
        <taxon>Bacillota</taxon>
        <taxon>Bacilli</taxon>
        <taxon>Bacillales</taxon>
        <taxon>Bacillaceae</taxon>
        <taxon>Mangrovibacillus</taxon>
    </lineage>
</organism>
<feature type="transmembrane region" description="Helical" evidence="1">
    <location>
        <begin position="59"/>
        <end position="82"/>
    </location>
</feature>
<dbReference type="KEGG" id="mcui:G8O30_07300"/>
<evidence type="ECO:0000313" key="2">
    <source>
        <dbReference type="EMBL" id="QPC48397.1"/>
    </source>
</evidence>
<keyword evidence="1" id="KW-0472">Membrane</keyword>
<keyword evidence="1" id="KW-0812">Transmembrane</keyword>
<reference evidence="2 3" key="1">
    <citation type="submission" date="2019-07" db="EMBL/GenBank/DDBJ databases">
        <title>Genome sequence of 2 isolates from Red Sea Mangroves.</title>
        <authorList>
            <person name="Sefrji F."/>
            <person name="Michoud G."/>
            <person name="Merlino G."/>
            <person name="Daffonchio D."/>
        </authorList>
    </citation>
    <scope>NUCLEOTIDE SEQUENCE [LARGE SCALE GENOMIC DNA]</scope>
    <source>
        <strain evidence="2 3">R1DC41</strain>
    </source>
</reference>